<dbReference type="GeneID" id="59893078"/>
<dbReference type="EMBL" id="LR215066">
    <property type="protein sequence ID" value="VEV56859.1"/>
    <property type="molecule type" value="Genomic_DNA"/>
</dbReference>
<accession>A0A449BU35</accession>
<dbReference type="Proteomes" id="UP000290582">
    <property type="component" value="Chromosome PVVCY_10"/>
</dbReference>
<keyword evidence="1" id="KW-0732">Signal</keyword>
<organism evidence="2 3">
    <name type="scientific">Plasmodium vinckei vinckei</name>
    <dbReference type="NCBI Taxonomy" id="54757"/>
    <lineage>
        <taxon>Eukaryota</taxon>
        <taxon>Sar</taxon>
        <taxon>Alveolata</taxon>
        <taxon>Apicomplexa</taxon>
        <taxon>Aconoidasida</taxon>
        <taxon>Haemosporida</taxon>
        <taxon>Plasmodiidae</taxon>
        <taxon>Plasmodium</taxon>
        <taxon>Plasmodium (Vinckeia)</taxon>
    </lineage>
</organism>
<sequence length="37" mass="4621">MVRKLFFWFLSILTLKNVYSQNNAICQRDYSYNYFSF</sequence>
<gene>
    <name evidence="2" type="ORF">PVVCY_1002020</name>
</gene>
<feature type="chain" id="PRO_5019027580" evidence="1">
    <location>
        <begin position="21"/>
        <end position="37"/>
    </location>
</feature>
<evidence type="ECO:0000256" key="1">
    <source>
        <dbReference type="SAM" id="SignalP"/>
    </source>
</evidence>
<dbReference type="RefSeq" id="XP_037490544.1">
    <property type="nucleotide sequence ID" value="XM_037634447.1"/>
</dbReference>
<dbReference type="AlphaFoldDB" id="A0A449BU35"/>
<dbReference type="VEuPathDB" id="PlasmoDB:PVVCY_1002020"/>
<name>A0A449BU35_PLAVN</name>
<protein>
    <submittedName>
        <fullName evidence="2">CPW-WPC family protein</fullName>
    </submittedName>
</protein>
<reference evidence="2 3" key="1">
    <citation type="submission" date="2019-01" db="EMBL/GenBank/DDBJ databases">
        <authorList>
            <person name="Ramaprasad A."/>
        </authorList>
    </citation>
    <scope>NUCLEOTIDE SEQUENCE [LARGE SCALE GENOMIC DNA]</scope>
</reference>
<dbReference type="KEGG" id="pvv:PVVCY_1002020"/>
<feature type="signal peptide" evidence="1">
    <location>
        <begin position="1"/>
        <end position="20"/>
    </location>
</feature>
<evidence type="ECO:0000313" key="3">
    <source>
        <dbReference type="Proteomes" id="UP000290582"/>
    </source>
</evidence>
<proteinExistence type="predicted"/>
<evidence type="ECO:0000313" key="2">
    <source>
        <dbReference type="EMBL" id="VEV56859.1"/>
    </source>
</evidence>